<dbReference type="SUPFAM" id="SSF48008">
    <property type="entry name" value="GntR ligand-binding domain-like"/>
    <property type="match status" value="1"/>
</dbReference>
<evidence type="ECO:0000256" key="2">
    <source>
        <dbReference type="ARBA" id="ARBA00023125"/>
    </source>
</evidence>
<name>A0A916SHN3_9MICO</name>
<dbReference type="PANTHER" id="PTHR43537:SF5">
    <property type="entry name" value="UXU OPERON TRANSCRIPTIONAL REGULATOR"/>
    <property type="match status" value="1"/>
</dbReference>
<dbReference type="RefSeq" id="WP_188509619.1">
    <property type="nucleotide sequence ID" value="NZ_BMGB01000001.1"/>
</dbReference>
<keyword evidence="2" id="KW-0238">DNA-binding</keyword>
<dbReference type="InterPro" id="IPR000524">
    <property type="entry name" value="Tscrpt_reg_HTH_GntR"/>
</dbReference>
<dbReference type="InterPro" id="IPR008920">
    <property type="entry name" value="TF_FadR/GntR_C"/>
</dbReference>
<evidence type="ECO:0000256" key="1">
    <source>
        <dbReference type="ARBA" id="ARBA00023015"/>
    </source>
</evidence>
<comment type="caution">
    <text evidence="5">The sequence shown here is derived from an EMBL/GenBank/DDBJ whole genome shotgun (WGS) entry which is preliminary data.</text>
</comment>
<feature type="domain" description="HTH gntR-type" evidence="4">
    <location>
        <begin position="6"/>
        <end position="74"/>
    </location>
</feature>
<sequence length="225" mass="24197">MSTPRPNLTRQLVGDLLQLVQEGVVRPGTKLPTEAALMERFSVSRTVVREALSQLQASGIVRTYQGRGSFVLATPDEHGFEVGAVSPGDLDAVLALLEFRTGVEVEAAGLAALRRSPAQLAQIGEALAEFADASERPTAAVDADFAFHLRVAWSSGNRHFPQLLESLGRGMLAIPRSRLGHDERAFARTYAEHAAIHDAIESSDPLAAGAAMRTHLVNSSRRLRA</sequence>
<dbReference type="InterPro" id="IPR036388">
    <property type="entry name" value="WH-like_DNA-bd_sf"/>
</dbReference>
<protein>
    <submittedName>
        <fullName evidence="5">GntR family transcriptional regulator</fullName>
    </submittedName>
</protein>
<dbReference type="Proteomes" id="UP000606922">
    <property type="component" value="Unassembled WGS sequence"/>
</dbReference>
<evidence type="ECO:0000313" key="5">
    <source>
        <dbReference type="EMBL" id="GGA97970.1"/>
    </source>
</evidence>
<dbReference type="EMBL" id="BMGB01000001">
    <property type="protein sequence ID" value="GGA97970.1"/>
    <property type="molecule type" value="Genomic_DNA"/>
</dbReference>
<evidence type="ECO:0000259" key="4">
    <source>
        <dbReference type="PROSITE" id="PS50949"/>
    </source>
</evidence>
<dbReference type="Pfam" id="PF07729">
    <property type="entry name" value="FCD"/>
    <property type="match status" value="1"/>
</dbReference>
<dbReference type="PRINTS" id="PR00035">
    <property type="entry name" value="HTHGNTR"/>
</dbReference>
<dbReference type="PROSITE" id="PS50949">
    <property type="entry name" value="HTH_GNTR"/>
    <property type="match status" value="1"/>
</dbReference>
<dbReference type="SMART" id="SM00345">
    <property type="entry name" value="HTH_GNTR"/>
    <property type="match status" value="1"/>
</dbReference>
<dbReference type="Pfam" id="PF00392">
    <property type="entry name" value="GntR"/>
    <property type="match status" value="1"/>
</dbReference>
<evidence type="ECO:0000313" key="6">
    <source>
        <dbReference type="Proteomes" id="UP000606922"/>
    </source>
</evidence>
<evidence type="ECO:0000256" key="3">
    <source>
        <dbReference type="ARBA" id="ARBA00023163"/>
    </source>
</evidence>
<dbReference type="PANTHER" id="PTHR43537">
    <property type="entry name" value="TRANSCRIPTIONAL REGULATOR, GNTR FAMILY"/>
    <property type="match status" value="1"/>
</dbReference>
<dbReference type="Gene3D" id="1.10.10.10">
    <property type="entry name" value="Winged helix-like DNA-binding domain superfamily/Winged helix DNA-binding domain"/>
    <property type="match status" value="1"/>
</dbReference>
<keyword evidence="6" id="KW-1185">Reference proteome</keyword>
<reference evidence="5" key="2">
    <citation type="submission" date="2020-09" db="EMBL/GenBank/DDBJ databases">
        <authorList>
            <person name="Sun Q."/>
            <person name="Zhou Y."/>
        </authorList>
    </citation>
    <scope>NUCLEOTIDE SEQUENCE</scope>
    <source>
        <strain evidence="5">CGMCC 1.12813</strain>
    </source>
</reference>
<dbReference type="SMART" id="SM00895">
    <property type="entry name" value="FCD"/>
    <property type="match status" value="1"/>
</dbReference>
<organism evidence="5 6">
    <name type="scientific">Conyzicola nivalis</name>
    <dbReference type="NCBI Taxonomy" id="1477021"/>
    <lineage>
        <taxon>Bacteria</taxon>
        <taxon>Bacillati</taxon>
        <taxon>Actinomycetota</taxon>
        <taxon>Actinomycetes</taxon>
        <taxon>Micrococcales</taxon>
        <taxon>Microbacteriaceae</taxon>
        <taxon>Conyzicola</taxon>
    </lineage>
</organism>
<gene>
    <name evidence="5" type="ORF">GCM10010979_10550</name>
</gene>
<dbReference type="CDD" id="cd07377">
    <property type="entry name" value="WHTH_GntR"/>
    <property type="match status" value="1"/>
</dbReference>
<dbReference type="InterPro" id="IPR036390">
    <property type="entry name" value="WH_DNA-bd_sf"/>
</dbReference>
<dbReference type="InterPro" id="IPR011711">
    <property type="entry name" value="GntR_C"/>
</dbReference>
<accession>A0A916SHN3</accession>
<reference evidence="5" key="1">
    <citation type="journal article" date="2014" name="Int. J. Syst. Evol. Microbiol.">
        <title>Complete genome sequence of Corynebacterium casei LMG S-19264T (=DSM 44701T), isolated from a smear-ripened cheese.</title>
        <authorList>
            <consortium name="US DOE Joint Genome Institute (JGI-PGF)"/>
            <person name="Walter F."/>
            <person name="Albersmeier A."/>
            <person name="Kalinowski J."/>
            <person name="Ruckert C."/>
        </authorList>
    </citation>
    <scope>NUCLEOTIDE SEQUENCE</scope>
    <source>
        <strain evidence="5">CGMCC 1.12813</strain>
    </source>
</reference>
<keyword evidence="1" id="KW-0805">Transcription regulation</keyword>
<keyword evidence="3" id="KW-0804">Transcription</keyword>
<dbReference type="SUPFAM" id="SSF46785">
    <property type="entry name" value="Winged helix' DNA-binding domain"/>
    <property type="match status" value="1"/>
</dbReference>
<dbReference type="AlphaFoldDB" id="A0A916SHN3"/>
<dbReference type="GO" id="GO:0003700">
    <property type="term" value="F:DNA-binding transcription factor activity"/>
    <property type="evidence" value="ECO:0007669"/>
    <property type="project" value="InterPro"/>
</dbReference>
<dbReference type="Gene3D" id="1.20.120.530">
    <property type="entry name" value="GntR ligand-binding domain-like"/>
    <property type="match status" value="1"/>
</dbReference>
<dbReference type="GO" id="GO:0003677">
    <property type="term" value="F:DNA binding"/>
    <property type="evidence" value="ECO:0007669"/>
    <property type="project" value="UniProtKB-KW"/>
</dbReference>
<proteinExistence type="predicted"/>